<dbReference type="Proteomes" id="UP000799436">
    <property type="component" value="Unassembled WGS sequence"/>
</dbReference>
<organism evidence="2 3">
    <name type="scientific">Teratosphaeria nubilosa</name>
    <dbReference type="NCBI Taxonomy" id="161662"/>
    <lineage>
        <taxon>Eukaryota</taxon>
        <taxon>Fungi</taxon>
        <taxon>Dikarya</taxon>
        <taxon>Ascomycota</taxon>
        <taxon>Pezizomycotina</taxon>
        <taxon>Dothideomycetes</taxon>
        <taxon>Dothideomycetidae</taxon>
        <taxon>Mycosphaerellales</taxon>
        <taxon>Teratosphaeriaceae</taxon>
        <taxon>Teratosphaeria</taxon>
    </lineage>
</organism>
<evidence type="ECO:0000259" key="1">
    <source>
        <dbReference type="PROSITE" id="PS50097"/>
    </source>
</evidence>
<dbReference type="OrthoDB" id="6359816at2759"/>
<dbReference type="EMBL" id="ML995825">
    <property type="protein sequence ID" value="KAF2770465.1"/>
    <property type="molecule type" value="Genomic_DNA"/>
</dbReference>
<reference evidence="2" key="1">
    <citation type="journal article" date="2020" name="Stud. Mycol.">
        <title>101 Dothideomycetes genomes: a test case for predicting lifestyles and emergence of pathogens.</title>
        <authorList>
            <person name="Haridas S."/>
            <person name="Albert R."/>
            <person name="Binder M."/>
            <person name="Bloem J."/>
            <person name="Labutti K."/>
            <person name="Salamov A."/>
            <person name="Andreopoulos B."/>
            <person name="Baker S."/>
            <person name="Barry K."/>
            <person name="Bills G."/>
            <person name="Bluhm B."/>
            <person name="Cannon C."/>
            <person name="Castanera R."/>
            <person name="Culley D."/>
            <person name="Daum C."/>
            <person name="Ezra D."/>
            <person name="Gonzalez J."/>
            <person name="Henrissat B."/>
            <person name="Kuo A."/>
            <person name="Liang C."/>
            <person name="Lipzen A."/>
            <person name="Lutzoni F."/>
            <person name="Magnuson J."/>
            <person name="Mondo S."/>
            <person name="Nolan M."/>
            <person name="Ohm R."/>
            <person name="Pangilinan J."/>
            <person name="Park H.-J."/>
            <person name="Ramirez L."/>
            <person name="Alfaro M."/>
            <person name="Sun H."/>
            <person name="Tritt A."/>
            <person name="Yoshinaga Y."/>
            <person name="Zwiers L.-H."/>
            <person name="Turgeon B."/>
            <person name="Goodwin S."/>
            <person name="Spatafora J."/>
            <person name="Crous P."/>
            <person name="Grigoriev I."/>
        </authorList>
    </citation>
    <scope>NUCLEOTIDE SEQUENCE</scope>
    <source>
        <strain evidence="2">CBS 116005</strain>
    </source>
</reference>
<dbReference type="PANTHER" id="PTHR47843:SF2">
    <property type="entry name" value="BTB DOMAIN-CONTAINING PROTEIN"/>
    <property type="match status" value="1"/>
</dbReference>
<feature type="domain" description="BTB" evidence="1">
    <location>
        <begin position="17"/>
        <end position="77"/>
    </location>
</feature>
<protein>
    <recommendedName>
        <fullName evidence="1">BTB domain-containing protein</fullName>
    </recommendedName>
</protein>
<dbReference type="SMART" id="SM00225">
    <property type="entry name" value="BTB"/>
    <property type="match status" value="1"/>
</dbReference>
<dbReference type="InterPro" id="IPR000210">
    <property type="entry name" value="BTB/POZ_dom"/>
</dbReference>
<dbReference type="AlphaFoldDB" id="A0A6G1LC83"/>
<dbReference type="PROSITE" id="PS50097">
    <property type="entry name" value="BTB"/>
    <property type="match status" value="1"/>
</dbReference>
<evidence type="ECO:0000313" key="2">
    <source>
        <dbReference type="EMBL" id="KAF2770465.1"/>
    </source>
</evidence>
<name>A0A6G1LC83_9PEZI</name>
<gene>
    <name evidence="2" type="ORF">EJ03DRAFT_63182</name>
</gene>
<dbReference type="PANTHER" id="PTHR47843">
    <property type="entry name" value="BTB DOMAIN-CONTAINING PROTEIN-RELATED"/>
    <property type="match status" value="1"/>
</dbReference>
<dbReference type="Pfam" id="PF00651">
    <property type="entry name" value="BTB"/>
    <property type="match status" value="1"/>
</dbReference>
<evidence type="ECO:0000313" key="3">
    <source>
        <dbReference type="Proteomes" id="UP000799436"/>
    </source>
</evidence>
<dbReference type="InterPro" id="IPR011333">
    <property type="entry name" value="SKP1/BTB/POZ_sf"/>
</dbReference>
<sequence length="236" mass="26206">MARIGDVAGFFKSPKLSDVTIKFGGHFEISAHKLVLVQHSDYFKTMFNGNFCEFTNRVVEVKDNEPFAFQGLIAYCYGLQHDGTRQFTRDGHHSTDDGAILSNNAYLMYQVDLYVVAQKYLVPALCTQIVTNLPSMLRKLVDRDTSVSTNLASIVRHVYVHHEDDALLLRKPIADLMVKKATAWKEGAQFQALLLEVPQLALDMVTAMAENATLVSPSKRAVVGAAGGTRSKRGRI</sequence>
<dbReference type="SUPFAM" id="SSF54695">
    <property type="entry name" value="POZ domain"/>
    <property type="match status" value="1"/>
</dbReference>
<proteinExistence type="predicted"/>
<dbReference type="CDD" id="cd18186">
    <property type="entry name" value="BTB_POZ_ZBTB_KLHL-like"/>
    <property type="match status" value="1"/>
</dbReference>
<accession>A0A6G1LC83</accession>
<dbReference type="Gene3D" id="3.30.710.10">
    <property type="entry name" value="Potassium Channel Kv1.1, Chain A"/>
    <property type="match status" value="1"/>
</dbReference>
<keyword evidence="3" id="KW-1185">Reference proteome</keyword>